<keyword evidence="25" id="KW-1185">Reference proteome</keyword>
<keyword evidence="8" id="KW-1133">Transmembrane helix</keyword>
<dbReference type="GeneTree" id="ENSGT00940000163253"/>
<keyword evidence="4" id="KW-0964">Secreted</keyword>
<comment type="function">
    <text evidence="15">Component of the zona pellucida, an extracellular matrix surrounding oocytes which mediates sperm binding, induction of the acrosome reaction and prevents post-fertilization polyspermy. The zona pellucida is composed of 3 to 4 glycoproteins, ZP1, ZP2, ZP3, and ZP4. ZP4 may act as a sperm receptor.</text>
</comment>
<dbReference type="PROSITE" id="PS51034">
    <property type="entry name" value="ZP_2"/>
    <property type="match status" value="1"/>
</dbReference>
<organism evidence="24 25">
    <name type="scientific">Anabas testudineus</name>
    <name type="common">Climbing perch</name>
    <name type="synonym">Anthias testudineus</name>
    <dbReference type="NCBI Taxonomy" id="64144"/>
    <lineage>
        <taxon>Eukaryota</taxon>
        <taxon>Metazoa</taxon>
        <taxon>Chordata</taxon>
        <taxon>Craniata</taxon>
        <taxon>Vertebrata</taxon>
        <taxon>Euteleostomi</taxon>
        <taxon>Actinopterygii</taxon>
        <taxon>Neopterygii</taxon>
        <taxon>Teleostei</taxon>
        <taxon>Neoteleostei</taxon>
        <taxon>Acanthomorphata</taxon>
        <taxon>Anabantaria</taxon>
        <taxon>Anabantiformes</taxon>
        <taxon>Anabantoidei</taxon>
        <taxon>Anabantidae</taxon>
        <taxon>Anabas</taxon>
    </lineage>
</organism>
<dbReference type="RefSeq" id="XP_026220441.1">
    <property type="nucleotide sequence ID" value="XM_026364656.1"/>
</dbReference>
<evidence type="ECO:0000256" key="17">
    <source>
        <dbReference type="ARBA" id="ARBA00042273"/>
    </source>
</evidence>
<dbReference type="Pfam" id="PF00088">
    <property type="entry name" value="Trefoil"/>
    <property type="match status" value="1"/>
</dbReference>
<feature type="region of interest" description="Disordered" evidence="20">
    <location>
        <begin position="107"/>
        <end position="129"/>
    </location>
</feature>
<feature type="domain" description="P-type" evidence="23">
    <location>
        <begin position="291"/>
        <end position="329"/>
    </location>
</feature>
<keyword evidence="13" id="KW-0278">Fertilization</keyword>
<dbReference type="InterPro" id="IPR017957">
    <property type="entry name" value="P_trefoil_CS"/>
</dbReference>
<evidence type="ECO:0000256" key="2">
    <source>
        <dbReference type="ARBA" id="ARBA00010863"/>
    </source>
</evidence>
<reference evidence="24" key="3">
    <citation type="submission" date="2025-09" db="UniProtKB">
        <authorList>
            <consortium name="Ensembl"/>
        </authorList>
    </citation>
    <scope>IDENTIFICATION</scope>
</reference>
<dbReference type="Gene3D" id="4.10.110.10">
    <property type="entry name" value="Spasmolytic Protein, domain 1"/>
    <property type="match status" value="1"/>
</dbReference>
<keyword evidence="3" id="KW-1003">Cell membrane</keyword>
<feature type="region of interest" description="Disordered" evidence="20">
    <location>
        <begin position="36"/>
        <end position="74"/>
    </location>
</feature>
<evidence type="ECO:0000256" key="15">
    <source>
        <dbReference type="ARBA" id="ARBA00037545"/>
    </source>
</evidence>
<evidence type="ECO:0000313" key="24">
    <source>
        <dbReference type="Ensembl" id="ENSATEP00000031714.3"/>
    </source>
</evidence>
<feature type="disulfide bond" evidence="19">
    <location>
        <begin position="303"/>
        <end position="318"/>
    </location>
</feature>
<dbReference type="AlphaFoldDB" id="A0A3Q1JM21"/>
<evidence type="ECO:0000256" key="6">
    <source>
        <dbReference type="ARBA" id="ARBA00022685"/>
    </source>
</evidence>
<dbReference type="SUPFAM" id="SSF57492">
    <property type="entry name" value="Trefoil"/>
    <property type="match status" value="1"/>
</dbReference>
<protein>
    <recommendedName>
        <fullName evidence="16">Zona pellucida sperm-binding protein 4</fullName>
    </recommendedName>
    <alternativeName>
        <fullName evidence="18">Zona pellucida glycoprotein 4</fullName>
    </alternativeName>
    <alternativeName>
        <fullName evidence="17">Zona pellucida protein B</fullName>
    </alternativeName>
</protein>
<comment type="subcellular location">
    <subcellularLocation>
        <location evidence="1">Cell membrane</location>
        <topology evidence="1">Single-pass type I membrane protein</topology>
    </subcellularLocation>
    <subcellularLocation>
        <location evidence="14">Zona pellucida</location>
    </subcellularLocation>
</comment>
<feature type="disulfide bond" evidence="19">
    <location>
        <begin position="293"/>
        <end position="319"/>
    </location>
</feature>
<feature type="domain" description="ZP" evidence="22">
    <location>
        <begin position="334"/>
        <end position="616"/>
    </location>
</feature>
<evidence type="ECO:0000256" key="20">
    <source>
        <dbReference type="SAM" id="MobiDB-lite"/>
    </source>
</evidence>
<reference evidence="24" key="1">
    <citation type="submission" date="2021-04" db="EMBL/GenBank/DDBJ databases">
        <authorList>
            <consortium name="Wellcome Sanger Institute Data Sharing"/>
        </authorList>
    </citation>
    <scope>NUCLEOTIDE SEQUENCE [LARGE SCALE GENOMIC DNA]</scope>
</reference>
<keyword evidence="5" id="KW-0272">Extracellular matrix</keyword>
<evidence type="ECO:0000256" key="13">
    <source>
        <dbReference type="ARBA" id="ARBA00023279"/>
    </source>
</evidence>
<feature type="chain" id="PRO_5043758592" description="Zona pellucida sperm-binding protein 4" evidence="21">
    <location>
        <begin position="27"/>
        <end position="656"/>
    </location>
</feature>
<dbReference type="InterPro" id="IPR000519">
    <property type="entry name" value="P_trefoil_dom"/>
</dbReference>
<evidence type="ECO:0000256" key="3">
    <source>
        <dbReference type="ARBA" id="ARBA00022475"/>
    </source>
</evidence>
<sequence>MGKLWSATSLVALTLLACLALTEVEAQNWQTFQETARNQPSDPWHHHQSSHSAHPYPRTASTGTSDHSSDFVPGVPTPILNSPWPGNVPQWTKVPVIQPPPVITPAKTPDVTVIQPPKVKTPPQWPGGPVIQPPKVPPKWPVGPVIFPPKVIPPPKQPVGPVIFSPKVIPSPKQPVGPVIPSPQVIMPPKQPDVPVILPPKIITPPKQPVGPIIPPTKVITPPKWPVGPVIQPPQVITPPQWPTGPVIQPPNVITPPKQPTGQITQPKVPQKPTAPKKPVVQPPPQEPIIQSCDVIPGLRVPCGVPGITGAACNAISCCFDGQQCYFGKAVTVQCTKDAQFIVVVARDATLPYIDLGSISLLGAGAGCTNVDSNSGFAIYQFPVTACGTTVTEEPGIITYENRMTSSYEVGVGPLGSITRDSYYDLLFQCRYIGSSVETVVVEVMPPQEPLSVFSEGPITVVLRLANGQCTAKGCNELDVAYTSYYQESDYPITKVLRDPVYVEVQLTQKTDPNLVLTLGRCWTTTTPTPHSLPQWDILINGCPYKDDRYLTTLVPVDSSSGLDFPTHYRRFIFQMFTFVDSSSAAPLKENVYIHCSTTVCTPGPGTTCEPSCGRKKREAVDENQKNLRPNVVVSAGPVIVVAPEQSAAQDVKSNN</sequence>
<dbReference type="InterPro" id="IPR001507">
    <property type="entry name" value="ZP_dom"/>
</dbReference>
<evidence type="ECO:0000256" key="18">
    <source>
        <dbReference type="ARBA" id="ARBA00042573"/>
    </source>
</evidence>
<keyword evidence="21" id="KW-0732">Signal</keyword>
<feature type="compositionally biased region" description="Pro residues" evidence="20">
    <location>
        <begin position="119"/>
        <end position="129"/>
    </location>
</feature>
<feature type="region of interest" description="Disordered" evidence="20">
    <location>
        <begin position="259"/>
        <end position="283"/>
    </location>
</feature>
<dbReference type="GO" id="GO:0032190">
    <property type="term" value="F:acrosin binding"/>
    <property type="evidence" value="ECO:0007669"/>
    <property type="project" value="TreeGrafter"/>
</dbReference>
<dbReference type="Gene3D" id="2.60.40.3210">
    <property type="entry name" value="Zona pellucida, ZP-N domain"/>
    <property type="match status" value="1"/>
</dbReference>
<dbReference type="Proteomes" id="UP000265040">
    <property type="component" value="Chromosome 6"/>
</dbReference>
<evidence type="ECO:0000256" key="1">
    <source>
        <dbReference type="ARBA" id="ARBA00004251"/>
    </source>
</evidence>
<feature type="signal peptide" evidence="21">
    <location>
        <begin position="1"/>
        <end position="26"/>
    </location>
</feature>
<dbReference type="InterPro" id="IPR042235">
    <property type="entry name" value="ZP-C_dom"/>
</dbReference>
<comment type="caution">
    <text evidence="19">Lacks conserved residue(s) required for the propagation of feature annotation.</text>
</comment>
<dbReference type="PROSITE" id="PS00025">
    <property type="entry name" value="P_TREFOIL_1"/>
    <property type="match status" value="1"/>
</dbReference>
<keyword evidence="7" id="KW-0812">Transmembrane</keyword>
<dbReference type="PROSITE" id="PS51448">
    <property type="entry name" value="P_TREFOIL_2"/>
    <property type="match status" value="1"/>
</dbReference>
<comment type="similarity">
    <text evidence="2">Belongs to the ZP domain family. ZPB subfamily.</text>
</comment>
<dbReference type="CDD" id="cd00111">
    <property type="entry name" value="Trefoil"/>
    <property type="match status" value="1"/>
</dbReference>
<evidence type="ECO:0000256" key="8">
    <source>
        <dbReference type="ARBA" id="ARBA00022989"/>
    </source>
</evidence>
<dbReference type="SMART" id="SM00018">
    <property type="entry name" value="PD"/>
    <property type="match status" value="1"/>
</dbReference>
<dbReference type="GO" id="GO:0035805">
    <property type="term" value="C:egg coat"/>
    <property type="evidence" value="ECO:0007669"/>
    <property type="project" value="UniProtKB-SubCell"/>
</dbReference>
<dbReference type="Pfam" id="PF23344">
    <property type="entry name" value="ZP-N"/>
    <property type="match status" value="1"/>
</dbReference>
<evidence type="ECO:0000256" key="14">
    <source>
        <dbReference type="ARBA" id="ARBA00024183"/>
    </source>
</evidence>
<name>A0A3Q1JM21_ANATE</name>
<accession>A0A3Q1JM21</accession>
<dbReference type="InterPro" id="IPR051148">
    <property type="entry name" value="Zona_Pellucida_Domain_gp"/>
</dbReference>
<dbReference type="GO" id="GO:0035804">
    <property type="term" value="F:structural constituent of egg coat"/>
    <property type="evidence" value="ECO:0007669"/>
    <property type="project" value="TreeGrafter"/>
</dbReference>
<evidence type="ECO:0000256" key="12">
    <source>
        <dbReference type="ARBA" id="ARBA00023180"/>
    </source>
</evidence>
<keyword evidence="11" id="KW-0675">Receptor</keyword>
<dbReference type="Gene3D" id="2.60.40.4100">
    <property type="entry name" value="Zona pellucida, ZP-C domain"/>
    <property type="match status" value="1"/>
</dbReference>
<dbReference type="InterPro" id="IPR044913">
    <property type="entry name" value="P_trefoil_dom_sf"/>
</dbReference>
<evidence type="ECO:0000256" key="19">
    <source>
        <dbReference type="PROSITE-ProRule" id="PRU00779"/>
    </source>
</evidence>
<dbReference type="SMART" id="SM00241">
    <property type="entry name" value="ZP"/>
    <property type="match status" value="1"/>
</dbReference>
<dbReference type="GeneID" id="113165268"/>
<evidence type="ECO:0000256" key="5">
    <source>
        <dbReference type="ARBA" id="ARBA00022530"/>
    </source>
</evidence>
<dbReference type="PANTHER" id="PTHR23343">
    <property type="entry name" value="ZONA PELLUCIDA SPERM-BINDING PROTEIN"/>
    <property type="match status" value="1"/>
</dbReference>
<evidence type="ECO:0000256" key="9">
    <source>
        <dbReference type="ARBA" id="ARBA00023136"/>
    </source>
</evidence>
<feature type="compositionally biased region" description="Low complexity" evidence="20">
    <location>
        <begin position="266"/>
        <end position="280"/>
    </location>
</feature>
<proteinExistence type="inferred from homology"/>
<dbReference type="PANTHER" id="PTHR23343:SF31">
    <property type="entry name" value="ZONA PELLUCIDA SPERM-BINDING PROTEIN 4"/>
    <property type="match status" value="1"/>
</dbReference>
<dbReference type="PROSITE" id="PS51257">
    <property type="entry name" value="PROKAR_LIPOPROTEIN"/>
    <property type="match status" value="1"/>
</dbReference>
<evidence type="ECO:0000256" key="4">
    <source>
        <dbReference type="ARBA" id="ARBA00022525"/>
    </source>
</evidence>
<dbReference type="STRING" id="64144.ENSATEP00000031714"/>
<dbReference type="GO" id="GO:0007339">
    <property type="term" value="P:binding of sperm to zona pellucida"/>
    <property type="evidence" value="ECO:0007669"/>
    <property type="project" value="TreeGrafter"/>
</dbReference>
<keyword evidence="9" id="KW-0472">Membrane</keyword>
<keyword evidence="6" id="KW-0165">Cleavage on pair of basic residues</keyword>
<dbReference type="InterPro" id="IPR055355">
    <property type="entry name" value="ZP-C"/>
</dbReference>
<evidence type="ECO:0000256" key="11">
    <source>
        <dbReference type="ARBA" id="ARBA00023170"/>
    </source>
</evidence>
<evidence type="ECO:0000259" key="23">
    <source>
        <dbReference type="PROSITE" id="PS51448"/>
    </source>
</evidence>
<dbReference type="GO" id="GO:0060468">
    <property type="term" value="P:prevention of polyspermy"/>
    <property type="evidence" value="ECO:0007669"/>
    <property type="project" value="TreeGrafter"/>
</dbReference>
<keyword evidence="10 19" id="KW-1015">Disulfide bond</keyword>
<evidence type="ECO:0000313" key="25">
    <source>
        <dbReference type="Proteomes" id="UP000265040"/>
    </source>
</evidence>
<keyword evidence="12" id="KW-0325">Glycoprotein</keyword>
<dbReference type="GO" id="GO:0005886">
    <property type="term" value="C:plasma membrane"/>
    <property type="evidence" value="ECO:0007669"/>
    <property type="project" value="UniProtKB-SubCell"/>
</dbReference>
<evidence type="ECO:0000259" key="22">
    <source>
        <dbReference type="PROSITE" id="PS51034"/>
    </source>
</evidence>
<evidence type="ECO:0000256" key="21">
    <source>
        <dbReference type="SAM" id="SignalP"/>
    </source>
</evidence>
<dbReference type="Pfam" id="PF00100">
    <property type="entry name" value="Zona_pellucida"/>
    <property type="match status" value="1"/>
</dbReference>
<evidence type="ECO:0000256" key="7">
    <source>
        <dbReference type="ARBA" id="ARBA00022692"/>
    </source>
</evidence>
<dbReference type="InParanoid" id="A0A3Q1JM21"/>
<evidence type="ECO:0000256" key="10">
    <source>
        <dbReference type="ARBA" id="ARBA00023157"/>
    </source>
</evidence>
<reference evidence="24" key="2">
    <citation type="submission" date="2025-08" db="UniProtKB">
        <authorList>
            <consortium name="Ensembl"/>
        </authorList>
    </citation>
    <scope>IDENTIFICATION</scope>
</reference>
<dbReference type="Ensembl" id="ENSATET00000032181.3">
    <property type="protein sequence ID" value="ENSATEP00000031714.3"/>
    <property type="gene ID" value="ENSATEG00000021823.3"/>
</dbReference>
<dbReference type="InterPro" id="IPR055356">
    <property type="entry name" value="ZP-N"/>
</dbReference>
<evidence type="ECO:0000256" key="16">
    <source>
        <dbReference type="ARBA" id="ARBA00040238"/>
    </source>
</evidence>